<evidence type="ECO:0008006" key="3">
    <source>
        <dbReference type="Google" id="ProtNLM"/>
    </source>
</evidence>
<protein>
    <recommendedName>
        <fullName evidence="3">Alkyl hydroperoxide reductase subunit C/ Thiol specific antioxidant domain-containing protein</fullName>
    </recommendedName>
</protein>
<dbReference type="EMBL" id="KV454208">
    <property type="protein sequence ID" value="ODQ62830.1"/>
    <property type="molecule type" value="Genomic_DNA"/>
</dbReference>
<organism evidence="1 2">
    <name type="scientific">Wickerhamomyces anomalus (strain ATCC 58044 / CBS 1984 / NCYC 433 / NRRL Y-366-8)</name>
    <name type="common">Yeast</name>
    <name type="synonym">Hansenula anomala</name>
    <dbReference type="NCBI Taxonomy" id="683960"/>
    <lineage>
        <taxon>Eukaryota</taxon>
        <taxon>Fungi</taxon>
        <taxon>Dikarya</taxon>
        <taxon>Ascomycota</taxon>
        <taxon>Saccharomycotina</taxon>
        <taxon>Saccharomycetes</taxon>
        <taxon>Phaffomycetales</taxon>
        <taxon>Wickerhamomycetaceae</taxon>
        <taxon>Wickerhamomyces</taxon>
    </lineage>
</organism>
<dbReference type="Proteomes" id="UP000094112">
    <property type="component" value="Unassembled WGS sequence"/>
</dbReference>
<sequence>MKRRYSNCEDCLPSPEYSEPEYPILGLNTKKTRITQTSHEFIEAIDDSILSFINRDGFISQKKFIVKDKPTNLVLVFFGVIDDFLEPISNAHDKLSQIFNAEIIGISSNISRNHHIFPLINSSKIPKKFNVLDPVGGGVYPRDVVIIFDKTGRRRVEIPVKLYNRYLLDRPITDVLMDYLEELESESML</sequence>
<dbReference type="AlphaFoldDB" id="A0A1E3PBZ5"/>
<dbReference type="RefSeq" id="XP_019042037.1">
    <property type="nucleotide sequence ID" value="XM_019183072.1"/>
</dbReference>
<dbReference type="GeneID" id="30200318"/>
<reference evidence="1 2" key="1">
    <citation type="journal article" date="2016" name="Proc. Natl. Acad. Sci. U.S.A.">
        <title>Comparative genomics of biotechnologically important yeasts.</title>
        <authorList>
            <person name="Riley R."/>
            <person name="Haridas S."/>
            <person name="Wolfe K.H."/>
            <person name="Lopes M.R."/>
            <person name="Hittinger C.T."/>
            <person name="Goeker M."/>
            <person name="Salamov A.A."/>
            <person name="Wisecaver J.H."/>
            <person name="Long T.M."/>
            <person name="Calvey C.H."/>
            <person name="Aerts A.L."/>
            <person name="Barry K.W."/>
            <person name="Choi C."/>
            <person name="Clum A."/>
            <person name="Coughlan A.Y."/>
            <person name="Deshpande S."/>
            <person name="Douglass A.P."/>
            <person name="Hanson S.J."/>
            <person name="Klenk H.-P."/>
            <person name="LaButti K.M."/>
            <person name="Lapidus A."/>
            <person name="Lindquist E.A."/>
            <person name="Lipzen A.M."/>
            <person name="Meier-Kolthoff J.P."/>
            <person name="Ohm R.A."/>
            <person name="Otillar R.P."/>
            <person name="Pangilinan J.L."/>
            <person name="Peng Y."/>
            <person name="Rokas A."/>
            <person name="Rosa C.A."/>
            <person name="Scheuner C."/>
            <person name="Sibirny A.A."/>
            <person name="Slot J.C."/>
            <person name="Stielow J.B."/>
            <person name="Sun H."/>
            <person name="Kurtzman C.P."/>
            <person name="Blackwell M."/>
            <person name="Grigoriev I.V."/>
            <person name="Jeffries T.W."/>
        </authorList>
    </citation>
    <scope>NUCLEOTIDE SEQUENCE [LARGE SCALE GENOMIC DNA]</scope>
    <source>
        <strain evidence="2">ATCC 58044 / CBS 1984 / NCYC 433 / NRRL Y-366-8</strain>
    </source>
</reference>
<keyword evidence="2" id="KW-1185">Reference proteome</keyword>
<dbReference type="OrthoDB" id="3997115at2759"/>
<evidence type="ECO:0000313" key="1">
    <source>
        <dbReference type="EMBL" id="ODQ62830.1"/>
    </source>
</evidence>
<proteinExistence type="predicted"/>
<evidence type="ECO:0000313" key="2">
    <source>
        <dbReference type="Proteomes" id="UP000094112"/>
    </source>
</evidence>
<name>A0A1E3PBZ5_WICAA</name>
<gene>
    <name evidence="1" type="ORF">WICANDRAFT_60876</name>
</gene>
<accession>A0A1E3PBZ5</accession>